<dbReference type="RefSeq" id="XP_064072629.1">
    <property type="nucleotide sequence ID" value="XM_064216559.1"/>
</dbReference>
<evidence type="ECO:0000313" key="3">
    <source>
        <dbReference type="RefSeq" id="XP_064072629.1"/>
    </source>
</evidence>
<keyword evidence="2" id="KW-1185">Reference proteome</keyword>
<dbReference type="InterPro" id="IPR010945">
    <property type="entry name" value="Malate_DH_type2"/>
</dbReference>
<dbReference type="InterPro" id="IPR015955">
    <property type="entry name" value="Lactate_DH/Glyco_Ohase_4_C"/>
</dbReference>
<dbReference type="SUPFAM" id="SSF56327">
    <property type="entry name" value="LDH C-terminal domain-like"/>
    <property type="match status" value="1"/>
</dbReference>
<dbReference type="Proteomes" id="UP001652626">
    <property type="component" value="Chromosome 12"/>
</dbReference>
<sequence>MTSSEISQPFSEPLKVFVVNPLAPASQLFIVKMMSGVVFGENQLIDMYLIVYINNIRAAEAFILEIESCAFSCNNSIKVSSDIPRVTDGDVFCFMTDFDNPNLMLFNEENIEDQFNALYLIIKLANSFSWPSELDDKEGETIKKNNHEKKNIKHAKTGKPLPAKERKPIFLTDGLVAIDILYSMSSNMPSDIYFCPTPITAIAKSVLGDYLNVHCNVINDVLVWAANDDVFHIEVERPLIIHDEVDGGSHCNENNIIGKDLLESLNLDSTQFSASWLKKELIEKVASSASKNPYGCIYRAVEFSKTLRDIWLTRIHDDGKKVYNNMGVISDGSLGTIKGYAYVLPVVFSNGSWSVNKQFENDIHLKQEIKRMNQEVTKRHQEMISHCKKILHENIINQSLKDEDASSFTSKY</sequence>
<protein>
    <submittedName>
        <fullName evidence="3">Malate dehydrogenase, cytoplasmic-like</fullName>
    </submittedName>
</protein>
<organism evidence="2 3">
    <name type="scientific">Vanessa tameamea</name>
    <name type="common">Kamehameha butterfly</name>
    <dbReference type="NCBI Taxonomy" id="334116"/>
    <lineage>
        <taxon>Eukaryota</taxon>
        <taxon>Metazoa</taxon>
        <taxon>Ecdysozoa</taxon>
        <taxon>Arthropoda</taxon>
        <taxon>Hexapoda</taxon>
        <taxon>Insecta</taxon>
        <taxon>Pterygota</taxon>
        <taxon>Neoptera</taxon>
        <taxon>Endopterygota</taxon>
        <taxon>Lepidoptera</taxon>
        <taxon>Glossata</taxon>
        <taxon>Ditrysia</taxon>
        <taxon>Papilionoidea</taxon>
        <taxon>Nymphalidae</taxon>
        <taxon>Nymphalinae</taxon>
        <taxon>Vanessa</taxon>
    </lineage>
</organism>
<dbReference type="PANTHER" id="PTHR23382">
    <property type="entry name" value="MALATE DEHYDROGENASE"/>
    <property type="match status" value="1"/>
</dbReference>
<name>A0ABM4AMW0_VANTA</name>
<dbReference type="Gene3D" id="3.40.50.720">
    <property type="entry name" value="NAD(P)-binding Rossmann-like Domain"/>
    <property type="match status" value="1"/>
</dbReference>
<gene>
    <name evidence="3" type="primary">LOC135193567</name>
</gene>
<proteinExistence type="predicted"/>
<reference evidence="3" key="1">
    <citation type="submission" date="2025-08" db="UniProtKB">
        <authorList>
            <consortium name="RefSeq"/>
        </authorList>
    </citation>
    <scope>IDENTIFICATION</scope>
    <source>
        <tissue evidence="3">Whole body</tissue>
    </source>
</reference>
<accession>A0ABM4AMW0</accession>
<dbReference type="Gene3D" id="3.90.110.10">
    <property type="entry name" value="Lactate dehydrogenase/glycoside hydrolase, family 4, C-terminal"/>
    <property type="match status" value="1"/>
</dbReference>
<evidence type="ECO:0000256" key="1">
    <source>
        <dbReference type="ARBA" id="ARBA00023002"/>
    </source>
</evidence>
<keyword evidence="1" id="KW-0560">Oxidoreductase</keyword>
<dbReference type="GeneID" id="135193567"/>
<evidence type="ECO:0000313" key="2">
    <source>
        <dbReference type="Proteomes" id="UP001652626"/>
    </source>
</evidence>